<name>A0A7J7G366_CAMSI</name>
<dbReference type="InterPro" id="IPR001969">
    <property type="entry name" value="Aspartic_peptidase_AS"/>
</dbReference>
<evidence type="ECO:0000256" key="1">
    <source>
        <dbReference type="PROSITE-ProRule" id="PRU00047"/>
    </source>
</evidence>
<organism evidence="4 5">
    <name type="scientific">Camellia sinensis</name>
    <name type="common">Tea plant</name>
    <name type="synonym">Thea sinensis</name>
    <dbReference type="NCBI Taxonomy" id="4442"/>
    <lineage>
        <taxon>Eukaryota</taxon>
        <taxon>Viridiplantae</taxon>
        <taxon>Streptophyta</taxon>
        <taxon>Embryophyta</taxon>
        <taxon>Tracheophyta</taxon>
        <taxon>Spermatophyta</taxon>
        <taxon>Magnoliopsida</taxon>
        <taxon>eudicotyledons</taxon>
        <taxon>Gunneridae</taxon>
        <taxon>Pentapetalae</taxon>
        <taxon>asterids</taxon>
        <taxon>Ericales</taxon>
        <taxon>Theaceae</taxon>
        <taxon>Camellia</taxon>
    </lineage>
</organism>
<feature type="compositionally biased region" description="Low complexity" evidence="2">
    <location>
        <begin position="521"/>
        <end position="533"/>
    </location>
</feature>
<feature type="compositionally biased region" description="Polar residues" evidence="2">
    <location>
        <begin position="560"/>
        <end position="583"/>
    </location>
</feature>
<dbReference type="InterPro" id="IPR001878">
    <property type="entry name" value="Znf_CCHC"/>
</dbReference>
<dbReference type="InterPro" id="IPR005162">
    <property type="entry name" value="Retrotrans_gag_dom"/>
</dbReference>
<evidence type="ECO:0000313" key="4">
    <source>
        <dbReference type="EMBL" id="KAF5933726.1"/>
    </source>
</evidence>
<evidence type="ECO:0000259" key="3">
    <source>
        <dbReference type="PROSITE" id="PS50158"/>
    </source>
</evidence>
<dbReference type="Pfam" id="PF03732">
    <property type="entry name" value="Retrotrans_gag"/>
    <property type="match status" value="1"/>
</dbReference>
<feature type="compositionally biased region" description="Polar residues" evidence="2">
    <location>
        <begin position="17"/>
        <end position="34"/>
    </location>
</feature>
<feature type="compositionally biased region" description="Basic and acidic residues" evidence="2">
    <location>
        <begin position="450"/>
        <end position="466"/>
    </location>
</feature>
<dbReference type="SMART" id="SM00343">
    <property type="entry name" value="ZnF_C2HC"/>
    <property type="match status" value="2"/>
</dbReference>
<dbReference type="Proteomes" id="UP000593564">
    <property type="component" value="Unassembled WGS sequence"/>
</dbReference>
<dbReference type="PROSITE" id="PS00141">
    <property type="entry name" value="ASP_PROTEASE"/>
    <property type="match status" value="1"/>
</dbReference>
<feature type="domain" description="CCHC-type" evidence="3">
    <location>
        <begin position="542"/>
        <end position="557"/>
    </location>
</feature>
<dbReference type="AlphaFoldDB" id="A0A7J7G366"/>
<feature type="region of interest" description="Disordered" evidence="2">
    <location>
        <begin position="515"/>
        <end position="537"/>
    </location>
</feature>
<dbReference type="PANTHER" id="PTHR34482">
    <property type="entry name" value="DNA DAMAGE-INDUCIBLE PROTEIN 1-LIKE"/>
    <property type="match status" value="1"/>
</dbReference>
<dbReference type="GO" id="GO:0003676">
    <property type="term" value="F:nucleic acid binding"/>
    <property type="evidence" value="ECO:0007669"/>
    <property type="project" value="InterPro"/>
</dbReference>
<sequence>MRLLQSATYIPRGQQWSQTSFQLPTEQTDHSNGATLEPDYLHRQNRPAAYLSETTNMQSPASTFQILAAEQTYANHGFRAPDQPRINLPFQLRSISIADLLNSLSILVETSGHQFSPETAQNLIQARQKSQDTLNKDNNRLHISLATVYISKSTKINKTEGTAWKEVVQVSQLSLYFYWAVAHPILEYHFQGVTTWYQSVPGSNTLGRGRGARRGRPARQEVPVPDDVPAVQEGVGQANVAEPVGQQAMSALAREIAGALGILRAGNQAAEAGPSFLKREFFRSNPDEFVGDSKEPLKADEWLEQMSKTFEMLGIEDGTLKVTLASFQLKGDAGQWWKYEKARVGGTWEAFVNAFQERFLSAAAREKLRDQFSRLNQQGLSVAEFEATFTSLSRFAPELVASEERRCYEFERKLRRGLKLRVGGSFIREYRHLVDAAAHMELLMQEEDEGQRGSKRSQDGQGDGRRQRGSNPQQSQGVARSTFPVPSAGSGRGSQGDFTCYKCGQLGHKVSVCPQKGGGQRAASSSARPQSQSLGRGQPLSCYQCGQPGHLKRFCPQLSATSGASGSRQTQSFQPAQSVQASRANPGASSSQSVQQSFAPRGEQVDQGPTGRVYAVTTQDLVPAPSVVRGTFLFCNSVSSVLIDTGASHSFVSAAFASVLELELAPLASPVCVV</sequence>
<dbReference type="SUPFAM" id="SSF57756">
    <property type="entry name" value="Retrovirus zinc finger-like domains"/>
    <property type="match status" value="1"/>
</dbReference>
<feature type="domain" description="CCHC-type" evidence="3">
    <location>
        <begin position="500"/>
        <end position="515"/>
    </location>
</feature>
<proteinExistence type="predicted"/>
<dbReference type="GO" id="GO:0004190">
    <property type="term" value="F:aspartic-type endopeptidase activity"/>
    <property type="evidence" value="ECO:0007669"/>
    <property type="project" value="InterPro"/>
</dbReference>
<dbReference type="Gene3D" id="4.10.60.10">
    <property type="entry name" value="Zinc finger, CCHC-type"/>
    <property type="match status" value="2"/>
</dbReference>
<evidence type="ECO:0000256" key="2">
    <source>
        <dbReference type="SAM" id="MobiDB-lite"/>
    </source>
</evidence>
<feature type="region of interest" description="Disordered" evidence="2">
    <location>
        <begin position="17"/>
        <end position="37"/>
    </location>
</feature>
<reference evidence="5" key="1">
    <citation type="journal article" date="2020" name="Nat. Commun.">
        <title>Genome assembly of wild tea tree DASZ reveals pedigree and selection history of tea varieties.</title>
        <authorList>
            <person name="Zhang W."/>
            <person name="Zhang Y."/>
            <person name="Qiu H."/>
            <person name="Guo Y."/>
            <person name="Wan H."/>
            <person name="Zhang X."/>
            <person name="Scossa F."/>
            <person name="Alseekh S."/>
            <person name="Zhang Q."/>
            <person name="Wang P."/>
            <person name="Xu L."/>
            <person name="Schmidt M.H."/>
            <person name="Jia X."/>
            <person name="Li D."/>
            <person name="Zhu A."/>
            <person name="Guo F."/>
            <person name="Chen W."/>
            <person name="Ni D."/>
            <person name="Usadel B."/>
            <person name="Fernie A.R."/>
            <person name="Wen W."/>
        </authorList>
    </citation>
    <scope>NUCLEOTIDE SEQUENCE [LARGE SCALE GENOMIC DNA]</scope>
    <source>
        <strain evidence="5">cv. G240</strain>
    </source>
</reference>
<dbReference type="PANTHER" id="PTHR34482:SF49">
    <property type="entry name" value="RETROTRANSPOSON GAG DOMAIN-CONTAINING PROTEIN"/>
    <property type="match status" value="1"/>
</dbReference>
<dbReference type="GO" id="GO:0008270">
    <property type="term" value="F:zinc ion binding"/>
    <property type="evidence" value="ECO:0007669"/>
    <property type="project" value="UniProtKB-KW"/>
</dbReference>
<dbReference type="GO" id="GO:0006508">
    <property type="term" value="P:proteolysis"/>
    <property type="evidence" value="ECO:0007669"/>
    <property type="project" value="InterPro"/>
</dbReference>
<comment type="caution">
    <text evidence="4">The sequence shown here is derived from an EMBL/GenBank/DDBJ whole genome shotgun (WGS) entry which is preliminary data.</text>
</comment>
<keyword evidence="5" id="KW-1185">Reference proteome</keyword>
<dbReference type="Pfam" id="PF00098">
    <property type="entry name" value="zf-CCHC"/>
    <property type="match status" value="2"/>
</dbReference>
<dbReference type="Pfam" id="PF08284">
    <property type="entry name" value="RVP_2"/>
    <property type="match status" value="1"/>
</dbReference>
<dbReference type="PROSITE" id="PS50158">
    <property type="entry name" value="ZF_CCHC"/>
    <property type="match status" value="2"/>
</dbReference>
<keyword evidence="1" id="KW-0862">Zinc</keyword>
<protein>
    <recommendedName>
        <fullName evidence="3">CCHC-type domain-containing protein</fullName>
    </recommendedName>
</protein>
<keyword evidence="1" id="KW-0479">Metal-binding</keyword>
<accession>A0A7J7G366</accession>
<dbReference type="InterPro" id="IPR036875">
    <property type="entry name" value="Znf_CCHC_sf"/>
</dbReference>
<reference evidence="4 5" key="2">
    <citation type="submission" date="2020-07" db="EMBL/GenBank/DDBJ databases">
        <title>Genome assembly of wild tea tree DASZ reveals pedigree and selection history of tea varieties.</title>
        <authorList>
            <person name="Zhang W."/>
        </authorList>
    </citation>
    <scope>NUCLEOTIDE SEQUENCE [LARGE SCALE GENOMIC DNA]</scope>
    <source>
        <strain evidence="5">cv. G240</strain>
        <tissue evidence="4">Leaf</tissue>
    </source>
</reference>
<feature type="region of interest" description="Disordered" evidence="2">
    <location>
        <begin position="560"/>
        <end position="608"/>
    </location>
</feature>
<keyword evidence="1" id="KW-0863">Zinc-finger</keyword>
<evidence type="ECO:0000313" key="5">
    <source>
        <dbReference type="Proteomes" id="UP000593564"/>
    </source>
</evidence>
<dbReference type="EMBL" id="JACBKZ010000014">
    <property type="protein sequence ID" value="KAF5933726.1"/>
    <property type="molecule type" value="Genomic_DNA"/>
</dbReference>
<gene>
    <name evidence="4" type="ORF">HYC85_029897</name>
</gene>
<feature type="region of interest" description="Disordered" evidence="2">
    <location>
        <begin position="446"/>
        <end position="493"/>
    </location>
</feature>